<reference evidence="4 5" key="1">
    <citation type="submission" date="2015-03" db="EMBL/GenBank/DDBJ databases">
        <title>Genome sequence of Pseudoalteromonas aurantia.</title>
        <authorList>
            <person name="Xie B.-B."/>
            <person name="Rong J.-C."/>
            <person name="Qin Q.-L."/>
            <person name="Zhang Y.-Z."/>
        </authorList>
    </citation>
    <scope>NUCLEOTIDE SEQUENCE [LARGE SCALE GENOMIC DNA]</scope>
    <source>
        <strain evidence="4 5">208</strain>
    </source>
</reference>
<proteinExistence type="inferred from homology"/>
<evidence type="ECO:0000256" key="2">
    <source>
        <dbReference type="ARBA" id="ARBA00037999"/>
    </source>
</evidence>
<dbReference type="InterPro" id="IPR000653">
    <property type="entry name" value="DegT/StrS_aminotransferase"/>
</dbReference>
<dbReference type="InterPro" id="IPR015421">
    <property type="entry name" value="PyrdxlP-dep_Trfase_major"/>
</dbReference>
<evidence type="ECO:0008006" key="6">
    <source>
        <dbReference type="Google" id="ProtNLM"/>
    </source>
</evidence>
<organism evidence="4 5">
    <name type="scientific">Pseudoalteromonas aurantia 208</name>
    <dbReference type="NCBI Taxonomy" id="1314867"/>
    <lineage>
        <taxon>Bacteria</taxon>
        <taxon>Pseudomonadati</taxon>
        <taxon>Pseudomonadota</taxon>
        <taxon>Gammaproteobacteria</taxon>
        <taxon>Alteromonadales</taxon>
        <taxon>Pseudoalteromonadaceae</taxon>
        <taxon>Pseudoalteromonas</taxon>
    </lineage>
</organism>
<evidence type="ECO:0000313" key="4">
    <source>
        <dbReference type="EMBL" id="MBE0369276.1"/>
    </source>
</evidence>
<dbReference type="Pfam" id="PF01041">
    <property type="entry name" value="DegT_DnrJ_EryC1"/>
    <property type="match status" value="1"/>
</dbReference>
<keyword evidence="5" id="KW-1185">Reference proteome</keyword>
<gene>
    <name evidence="4" type="ORF">PAUR_a3091</name>
</gene>
<evidence type="ECO:0000256" key="3">
    <source>
        <dbReference type="RuleBase" id="RU004508"/>
    </source>
</evidence>
<evidence type="ECO:0000256" key="1">
    <source>
        <dbReference type="ARBA" id="ARBA00022898"/>
    </source>
</evidence>
<comment type="similarity">
    <text evidence="2 3">Belongs to the DegT/DnrJ/EryC1 family.</text>
</comment>
<keyword evidence="1 3" id="KW-0663">Pyridoxal phosphate</keyword>
<dbReference type="PANTHER" id="PTHR30244">
    <property type="entry name" value="TRANSAMINASE"/>
    <property type="match status" value="1"/>
</dbReference>
<dbReference type="Proteomes" id="UP000615755">
    <property type="component" value="Unassembled WGS sequence"/>
</dbReference>
<dbReference type="Gene3D" id="3.40.640.10">
    <property type="entry name" value="Type I PLP-dependent aspartate aminotransferase-like (Major domain)"/>
    <property type="match status" value="1"/>
</dbReference>
<comment type="caution">
    <text evidence="4">The sequence shown here is derived from an EMBL/GenBank/DDBJ whole genome shotgun (WGS) entry which is preliminary data.</text>
</comment>
<dbReference type="EMBL" id="AQGV01000012">
    <property type="protein sequence ID" value="MBE0369276.1"/>
    <property type="molecule type" value="Genomic_DNA"/>
</dbReference>
<dbReference type="PANTHER" id="PTHR30244:SF36">
    <property type="entry name" value="3-OXO-GLUCOSE-6-PHOSPHATE:GLUTAMATE AMINOTRANSFERASE"/>
    <property type="match status" value="1"/>
</dbReference>
<accession>A0ABR9EE59</accession>
<dbReference type="InterPro" id="IPR015422">
    <property type="entry name" value="PyrdxlP-dep_Trfase_small"/>
</dbReference>
<dbReference type="RefSeq" id="WP_192508430.1">
    <property type="nucleotide sequence ID" value="NZ_AQGV01000012.1"/>
</dbReference>
<protein>
    <recommendedName>
        <fullName evidence="6">Aminotransferase</fullName>
    </recommendedName>
</protein>
<dbReference type="CDD" id="cd00616">
    <property type="entry name" value="AHBA_syn"/>
    <property type="match status" value="1"/>
</dbReference>
<name>A0ABR9EE59_9GAMM</name>
<dbReference type="Gene3D" id="3.90.1150.10">
    <property type="entry name" value="Aspartate Aminotransferase, domain 1"/>
    <property type="match status" value="1"/>
</dbReference>
<evidence type="ECO:0000313" key="5">
    <source>
        <dbReference type="Proteomes" id="UP000615755"/>
    </source>
</evidence>
<dbReference type="PIRSF" id="PIRSF000390">
    <property type="entry name" value="PLP_StrS"/>
    <property type="match status" value="1"/>
</dbReference>
<dbReference type="SUPFAM" id="SSF53383">
    <property type="entry name" value="PLP-dependent transferases"/>
    <property type="match status" value="1"/>
</dbReference>
<sequence>MSIQVPFLNLRAINAQYQKELEKAAQRVIQSGWYLCGAELESFEAEFAAYCQTQYCVGVANGLDALTLTLQAWLEMGKLSKGDEVLVPANTYIASIMAISKNGLIPILVEPNPETFNIDVNMMAAHLTKRVKAVMVVHLYGQMSDMEAICAFSKENQLLVIEDAAQSHGATINGKKAGSFGEAAGFSFYPGKNLGALGDAGAITTDDAELAEVLRALRNYGSHERYKNLYLGSNSRLDEIQAAFLKVKLTYLDDEIASRRSIAQRYSTKINNPLVVLPKVENEESHVWHLFVVQLEHRNALQRHLQEHGVQCLIHYPIAPHHQEAYSELKGLKLPVSEALHNTVLSLPIDPTMSDSQVELVVKAVNSFTL</sequence>
<dbReference type="InterPro" id="IPR015424">
    <property type="entry name" value="PyrdxlP-dep_Trfase"/>
</dbReference>